<dbReference type="Gene3D" id="2.60.120.10">
    <property type="entry name" value="Jelly Rolls"/>
    <property type="match status" value="1"/>
</dbReference>
<gene>
    <name evidence="1" type="ORF">JWV26_07420</name>
</gene>
<dbReference type="RefSeq" id="WP_079782623.1">
    <property type="nucleotide sequence ID" value="NZ_CP070505.1"/>
</dbReference>
<evidence type="ECO:0000313" key="2">
    <source>
        <dbReference type="Proteomes" id="UP000663658"/>
    </source>
</evidence>
<dbReference type="InterPro" id="IPR014710">
    <property type="entry name" value="RmlC-like_jellyroll"/>
</dbReference>
<dbReference type="Proteomes" id="UP000663658">
    <property type="component" value="Chromosome"/>
</dbReference>
<dbReference type="KEGG" id="pty:JWV26_07420"/>
<dbReference type="AlphaFoldDB" id="A0ABD7E096"/>
<accession>A0ABD7E096</accession>
<dbReference type="PANTHER" id="PTHR37943">
    <property type="entry name" value="PROTEIN VES"/>
    <property type="match status" value="1"/>
</dbReference>
<name>A0ABD7E096_9GAMM</name>
<reference evidence="1 2" key="1">
    <citation type="submission" date="2021-02" db="EMBL/GenBank/DDBJ databases">
        <title>Whole genome sequencing of Pseudomonas alcaliphila strain SM2.</title>
        <authorList>
            <person name="Alshamsi M.S."/>
            <person name="Sudalaimuthuasari N."/>
            <person name="Kundu B."/>
            <person name="AlMaskari R.S."/>
            <person name="Elmahi Y."/>
            <person name="Mundra S."/>
            <person name="Chandran S."/>
            <person name="Malik S."/>
            <person name="Hazzouri K.M."/>
            <person name="Amiri K.M.A."/>
        </authorList>
    </citation>
    <scope>NUCLEOTIDE SEQUENCE [LARGE SCALE GENOMIC DNA]</scope>
    <source>
        <strain evidence="1 2">SM2</strain>
    </source>
</reference>
<dbReference type="CDD" id="cd20293">
    <property type="entry name" value="cupin_HutD_N"/>
    <property type="match status" value="1"/>
</dbReference>
<proteinExistence type="predicted"/>
<dbReference type="PANTHER" id="PTHR37943:SF1">
    <property type="entry name" value="PROTEIN VES"/>
    <property type="match status" value="1"/>
</dbReference>
<dbReference type="InterPro" id="IPR010282">
    <property type="entry name" value="Uncharacterised_HutD/Ves"/>
</dbReference>
<dbReference type="SUPFAM" id="SSF51182">
    <property type="entry name" value="RmlC-like cupins"/>
    <property type="match status" value="1"/>
</dbReference>
<evidence type="ECO:0000313" key="1">
    <source>
        <dbReference type="EMBL" id="QSL94174.1"/>
    </source>
</evidence>
<sequence length="200" mass="21152">MPCTLLDLATARVMPWKNGGGETLELAIAPAGAGLEDFAWRISSARVGAAGPFSTFAGVDRSLALLSGAGLRLQRGDGGVEELHAGGAVAAFAGEEAITAELVDGPVGDLNLMTRRGAWRHRLAPLRLHGRQDVENDAEVMLLWCQAGASIECRLANGEKRLLEIGQGLLLESLPGPLALHAQQPALLYLAWLWRETNGS</sequence>
<dbReference type="InterPro" id="IPR011051">
    <property type="entry name" value="RmlC_Cupin_sf"/>
</dbReference>
<protein>
    <submittedName>
        <fullName evidence="1">HutD family protein</fullName>
    </submittedName>
</protein>
<dbReference type="Pfam" id="PF05962">
    <property type="entry name" value="HutD"/>
    <property type="match status" value="1"/>
</dbReference>
<dbReference type="EMBL" id="CP070505">
    <property type="protein sequence ID" value="QSL94174.1"/>
    <property type="molecule type" value="Genomic_DNA"/>
</dbReference>
<organism evidence="1 2">
    <name type="scientific">Ectopseudomonas toyotomiensis</name>
    <dbReference type="NCBI Taxonomy" id="554344"/>
    <lineage>
        <taxon>Bacteria</taxon>
        <taxon>Pseudomonadati</taxon>
        <taxon>Pseudomonadota</taxon>
        <taxon>Gammaproteobacteria</taxon>
        <taxon>Pseudomonadales</taxon>
        <taxon>Pseudomonadaceae</taxon>
        <taxon>Ectopseudomonas</taxon>
    </lineage>
</organism>